<keyword evidence="1" id="KW-1133">Transmembrane helix</keyword>
<keyword evidence="1" id="KW-0812">Transmembrane</keyword>
<feature type="transmembrane region" description="Helical" evidence="1">
    <location>
        <begin position="6"/>
        <end position="23"/>
    </location>
</feature>
<dbReference type="Proteomes" id="UP000193944">
    <property type="component" value="Unassembled WGS sequence"/>
</dbReference>
<gene>
    <name evidence="2" type="ORF">BCR32DRAFT_52008</name>
</gene>
<organism evidence="2 3">
    <name type="scientific">Anaeromyces robustus</name>
    <dbReference type="NCBI Taxonomy" id="1754192"/>
    <lineage>
        <taxon>Eukaryota</taxon>
        <taxon>Fungi</taxon>
        <taxon>Fungi incertae sedis</taxon>
        <taxon>Chytridiomycota</taxon>
        <taxon>Chytridiomycota incertae sedis</taxon>
        <taxon>Neocallimastigomycetes</taxon>
        <taxon>Neocallimastigales</taxon>
        <taxon>Neocallimastigaceae</taxon>
        <taxon>Anaeromyces</taxon>
    </lineage>
</organism>
<sequence>MIFNFGQIITIGILGGAGGYLIYKSKPSTKRIEAEYYEQLKEKENNKEMNKNNNEIISIDTSHIKNEEKEKLSRNIINTIKNKTNYLKNKNQEQTSKINSNNNIEEEEKTIQSNRLYSNFYENYKRSNEILIKGKENAGLKRRYEDIQRIHNYCKNNLN</sequence>
<comment type="caution">
    <text evidence="2">The sequence shown here is derived from an EMBL/GenBank/DDBJ whole genome shotgun (WGS) entry which is preliminary data.</text>
</comment>
<dbReference type="AlphaFoldDB" id="A0A1Y1WX26"/>
<proteinExistence type="predicted"/>
<protein>
    <submittedName>
        <fullName evidence="2">Uncharacterized protein</fullName>
    </submittedName>
</protein>
<evidence type="ECO:0000313" key="2">
    <source>
        <dbReference type="EMBL" id="ORX78101.1"/>
    </source>
</evidence>
<evidence type="ECO:0000313" key="3">
    <source>
        <dbReference type="Proteomes" id="UP000193944"/>
    </source>
</evidence>
<name>A0A1Y1WX26_9FUNG</name>
<dbReference type="OrthoDB" id="10517669at2759"/>
<dbReference type="EMBL" id="MCFG01000223">
    <property type="protein sequence ID" value="ORX78101.1"/>
    <property type="molecule type" value="Genomic_DNA"/>
</dbReference>
<reference evidence="2 3" key="1">
    <citation type="submission" date="2016-08" db="EMBL/GenBank/DDBJ databases">
        <title>A Parts List for Fungal Cellulosomes Revealed by Comparative Genomics.</title>
        <authorList>
            <consortium name="DOE Joint Genome Institute"/>
            <person name="Haitjema C.H."/>
            <person name="Gilmore S.P."/>
            <person name="Henske J.K."/>
            <person name="Solomon K.V."/>
            <person name="De Groot R."/>
            <person name="Kuo A."/>
            <person name="Mondo S.J."/>
            <person name="Salamov A.A."/>
            <person name="Labutti K."/>
            <person name="Zhao Z."/>
            <person name="Chiniquy J."/>
            <person name="Barry K."/>
            <person name="Brewer H.M."/>
            <person name="Purvine S.O."/>
            <person name="Wright A.T."/>
            <person name="Boxma B."/>
            <person name="Van Alen T."/>
            <person name="Hackstein J.H."/>
            <person name="Baker S.E."/>
            <person name="Grigoriev I.V."/>
            <person name="O'Malley M.A."/>
        </authorList>
    </citation>
    <scope>NUCLEOTIDE SEQUENCE [LARGE SCALE GENOMIC DNA]</scope>
    <source>
        <strain evidence="2 3">S4</strain>
    </source>
</reference>
<reference evidence="2 3" key="2">
    <citation type="submission" date="2016-08" db="EMBL/GenBank/DDBJ databases">
        <title>Pervasive Adenine N6-methylation of Active Genes in Fungi.</title>
        <authorList>
            <consortium name="DOE Joint Genome Institute"/>
            <person name="Mondo S.J."/>
            <person name="Dannebaum R.O."/>
            <person name="Kuo R.C."/>
            <person name="Labutti K."/>
            <person name="Haridas S."/>
            <person name="Kuo A."/>
            <person name="Salamov A."/>
            <person name="Ahrendt S.R."/>
            <person name="Lipzen A."/>
            <person name="Sullivan W."/>
            <person name="Andreopoulos W.B."/>
            <person name="Clum A."/>
            <person name="Lindquist E."/>
            <person name="Daum C."/>
            <person name="Ramamoorthy G.K."/>
            <person name="Gryganskyi A."/>
            <person name="Culley D."/>
            <person name="Magnuson J.K."/>
            <person name="James T.Y."/>
            <person name="O'Malley M.A."/>
            <person name="Stajich J.E."/>
            <person name="Spatafora J.W."/>
            <person name="Visel A."/>
            <person name="Grigoriev I.V."/>
        </authorList>
    </citation>
    <scope>NUCLEOTIDE SEQUENCE [LARGE SCALE GENOMIC DNA]</scope>
    <source>
        <strain evidence="2 3">S4</strain>
    </source>
</reference>
<accession>A0A1Y1WX26</accession>
<keyword evidence="1" id="KW-0472">Membrane</keyword>
<evidence type="ECO:0000256" key="1">
    <source>
        <dbReference type="SAM" id="Phobius"/>
    </source>
</evidence>
<keyword evidence="3" id="KW-1185">Reference proteome</keyword>